<dbReference type="GO" id="GO:0043023">
    <property type="term" value="F:ribosomal large subunit binding"/>
    <property type="evidence" value="ECO:0007669"/>
    <property type="project" value="UniProtKB-UniRule"/>
</dbReference>
<dbReference type="InterPro" id="IPR013029">
    <property type="entry name" value="YchF_C"/>
</dbReference>
<dbReference type="InterPro" id="IPR023192">
    <property type="entry name" value="TGS-like_dom_sf"/>
</dbReference>
<sequence length="365" mass="41143">MGLQVGIVGLPNSGKTTLFNLLTGGHAEVAGHPFSTVSPNRGVVAVPDRRLEVLTRLLHPPQVIPVTIEFVDVAGLVEGASKGEGLGNQFLSHIRAVDAVVEVLRFFQDRSVPHVAGDIDPLRDRDIVDTELLLADLEVVERRLEKLRELSRKTKDERLREEKEVLEQCFTALSQGIPVRAVDFPPGAREILKPYQLITAKPLLYVANLDEEESSRRLFEEVQKRFEEEGLPLLPVWAKLEAELSELEEEEREAFLLAFGIPGPGFVRLVEEAYRLLGLITFYTYGEKELRARELPRGTRAPQAAGKVHTDMERGFIKAEVVHFEDLVACGSFERARQEGRIRLEGREYEIQDGDIVYFRFTSPR</sequence>
<dbReference type="PROSITE" id="PS51880">
    <property type="entry name" value="TGS"/>
    <property type="match status" value="1"/>
</dbReference>
<reference evidence="10" key="1">
    <citation type="journal article" date="2020" name="mSystems">
        <title>Genome- and Community-Level Interaction Insights into Carbon Utilization and Element Cycling Functions of Hydrothermarchaeota in Hydrothermal Sediment.</title>
        <authorList>
            <person name="Zhou Z."/>
            <person name="Liu Y."/>
            <person name="Xu W."/>
            <person name="Pan J."/>
            <person name="Luo Z.H."/>
            <person name="Li M."/>
        </authorList>
    </citation>
    <scope>NUCLEOTIDE SEQUENCE [LARGE SCALE GENOMIC DNA]</scope>
    <source>
        <strain evidence="10">SpSt-747</strain>
    </source>
</reference>
<evidence type="ECO:0000256" key="4">
    <source>
        <dbReference type="ARBA" id="ARBA00022840"/>
    </source>
</evidence>
<comment type="similarity">
    <text evidence="6">Belongs to the TRAFAC class OBG-HflX-like GTPase superfamily. OBG GTPase family. YchF/OLA1 subfamily.</text>
</comment>
<dbReference type="SUPFAM" id="SSF81271">
    <property type="entry name" value="TGS-like"/>
    <property type="match status" value="1"/>
</dbReference>
<dbReference type="FunFam" id="3.10.20.30:FF:000001">
    <property type="entry name" value="Ribosome-binding ATPase YchF"/>
    <property type="match status" value="1"/>
</dbReference>
<dbReference type="PANTHER" id="PTHR23305">
    <property type="entry name" value="OBG GTPASE FAMILY"/>
    <property type="match status" value="1"/>
</dbReference>
<dbReference type="InterPro" id="IPR012676">
    <property type="entry name" value="TGS-like"/>
</dbReference>
<dbReference type="PROSITE" id="PS51710">
    <property type="entry name" value="G_OBG"/>
    <property type="match status" value="1"/>
</dbReference>
<name>A0A7V3YHX9_9BACT</name>
<dbReference type="Pfam" id="PF06071">
    <property type="entry name" value="YchF-GTPase_C"/>
    <property type="match status" value="1"/>
</dbReference>
<dbReference type="EMBL" id="DTFV01000122">
    <property type="protein sequence ID" value="HGI31341.1"/>
    <property type="molecule type" value="Genomic_DNA"/>
</dbReference>
<evidence type="ECO:0000256" key="2">
    <source>
        <dbReference type="ARBA" id="ARBA00022723"/>
    </source>
</evidence>
<dbReference type="GO" id="GO:0005524">
    <property type="term" value="F:ATP binding"/>
    <property type="evidence" value="ECO:0007669"/>
    <property type="project" value="UniProtKB-UniRule"/>
</dbReference>
<evidence type="ECO:0000256" key="1">
    <source>
        <dbReference type="ARBA" id="ARBA00001946"/>
    </source>
</evidence>
<dbReference type="InterPro" id="IPR004396">
    <property type="entry name" value="ATPase_YchF/OLA1"/>
</dbReference>
<proteinExistence type="inferred from homology"/>
<dbReference type="GO" id="GO:0005737">
    <property type="term" value="C:cytoplasm"/>
    <property type="evidence" value="ECO:0007669"/>
    <property type="project" value="TreeGrafter"/>
</dbReference>
<evidence type="ECO:0000256" key="3">
    <source>
        <dbReference type="ARBA" id="ARBA00022741"/>
    </source>
</evidence>
<dbReference type="HAMAP" id="MF_00944">
    <property type="entry name" value="YchF_OLA1_ATPase"/>
    <property type="match status" value="1"/>
</dbReference>
<dbReference type="InterPro" id="IPR027417">
    <property type="entry name" value="P-loop_NTPase"/>
</dbReference>
<keyword evidence="5" id="KW-0460">Magnesium</keyword>
<evidence type="ECO:0000259" key="8">
    <source>
        <dbReference type="PROSITE" id="PS51710"/>
    </source>
</evidence>
<dbReference type="PANTHER" id="PTHR23305:SF18">
    <property type="entry name" value="OBG-TYPE G DOMAIN-CONTAINING PROTEIN"/>
    <property type="match status" value="1"/>
</dbReference>
<dbReference type="Gene3D" id="1.10.150.300">
    <property type="entry name" value="TGS-like domain"/>
    <property type="match status" value="1"/>
</dbReference>
<gene>
    <name evidence="6 10" type="primary">ychF</name>
    <name evidence="10" type="ORF">ENV30_08580</name>
</gene>
<keyword evidence="4 6" id="KW-0067">ATP-binding</keyword>
<comment type="caution">
    <text evidence="10">The sequence shown here is derived from an EMBL/GenBank/DDBJ whole genome shotgun (WGS) entry which is preliminary data.</text>
</comment>
<dbReference type="Gene3D" id="3.10.20.30">
    <property type="match status" value="1"/>
</dbReference>
<dbReference type="Pfam" id="PF01926">
    <property type="entry name" value="MMR_HSR1"/>
    <property type="match status" value="1"/>
</dbReference>
<dbReference type="PRINTS" id="PR00326">
    <property type="entry name" value="GTP1OBG"/>
</dbReference>
<evidence type="ECO:0000313" key="10">
    <source>
        <dbReference type="EMBL" id="HGI31341.1"/>
    </source>
</evidence>
<organism evidence="10">
    <name type="scientific">Candidatus Caldatribacterium californiense</name>
    <dbReference type="NCBI Taxonomy" id="1454726"/>
    <lineage>
        <taxon>Bacteria</taxon>
        <taxon>Pseudomonadati</taxon>
        <taxon>Atribacterota</taxon>
        <taxon>Atribacteria</taxon>
        <taxon>Atribacterales</taxon>
        <taxon>Candidatus Caldatribacteriaceae</taxon>
        <taxon>Candidatus Caldatribacterium</taxon>
    </lineage>
</organism>
<dbReference type="FunFam" id="1.10.150.300:FF:000001">
    <property type="entry name" value="Ribosome-binding ATPase YchF"/>
    <property type="match status" value="1"/>
</dbReference>
<dbReference type="InterPro" id="IPR031167">
    <property type="entry name" value="G_OBG"/>
</dbReference>
<keyword evidence="3 6" id="KW-0547">Nucleotide-binding</keyword>
<dbReference type="InterPro" id="IPR006073">
    <property type="entry name" value="GTP-bd"/>
</dbReference>
<evidence type="ECO:0000256" key="5">
    <source>
        <dbReference type="ARBA" id="ARBA00022842"/>
    </source>
</evidence>
<keyword evidence="7" id="KW-0175">Coiled coil</keyword>
<comment type="function">
    <text evidence="6">ATPase that binds to both the 70S ribosome and the 50S ribosomal subunit in a nucleotide-independent manner.</text>
</comment>
<comment type="cofactor">
    <cofactor evidence="1">
        <name>Mg(2+)</name>
        <dbReference type="ChEBI" id="CHEBI:18420"/>
    </cofactor>
</comment>
<dbReference type="Gene3D" id="3.40.50.300">
    <property type="entry name" value="P-loop containing nucleotide triphosphate hydrolases"/>
    <property type="match status" value="1"/>
</dbReference>
<evidence type="ECO:0000256" key="7">
    <source>
        <dbReference type="SAM" id="Coils"/>
    </source>
</evidence>
<keyword evidence="2" id="KW-0479">Metal-binding</keyword>
<feature type="coiled-coil region" evidence="7">
    <location>
        <begin position="130"/>
        <end position="164"/>
    </location>
</feature>
<dbReference type="NCBIfam" id="TIGR00092">
    <property type="entry name" value="redox-regulated ATPase YchF"/>
    <property type="match status" value="1"/>
</dbReference>
<dbReference type="AlphaFoldDB" id="A0A7V3YHX9"/>
<dbReference type="CDD" id="cd01900">
    <property type="entry name" value="YchF"/>
    <property type="match status" value="1"/>
</dbReference>
<feature type="domain" description="OBG-type G" evidence="8">
    <location>
        <begin position="3"/>
        <end position="256"/>
    </location>
</feature>
<protein>
    <recommendedName>
        <fullName evidence="6">Ribosome-binding ATPase YchF</fullName>
    </recommendedName>
</protein>
<dbReference type="InterPro" id="IPR004095">
    <property type="entry name" value="TGS"/>
</dbReference>
<dbReference type="InterPro" id="IPR041706">
    <property type="entry name" value="YchF_N"/>
</dbReference>
<dbReference type="GO" id="GO:0016887">
    <property type="term" value="F:ATP hydrolysis activity"/>
    <property type="evidence" value="ECO:0007669"/>
    <property type="project" value="UniProtKB-UniRule"/>
</dbReference>
<evidence type="ECO:0000256" key="6">
    <source>
        <dbReference type="HAMAP-Rule" id="MF_00944"/>
    </source>
</evidence>
<dbReference type="PIRSF" id="PIRSF006641">
    <property type="entry name" value="CHP00092"/>
    <property type="match status" value="1"/>
</dbReference>
<dbReference type="SUPFAM" id="SSF52540">
    <property type="entry name" value="P-loop containing nucleoside triphosphate hydrolases"/>
    <property type="match status" value="1"/>
</dbReference>
<evidence type="ECO:0000259" key="9">
    <source>
        <dbReference type="PROSITE" id="PS51880"/>
    </source>
</evidence>
<dbReference type="GO" id="GO:0005525">
    <property type="term" value="F:GTP binding"/>
    <property type="evidence" value="ECO:0007669"/>
    <property type="project" value="InterPro"/>
</dbReference>
<dbReference type="GO" id="GO:0046872">
    <property type="term" value="F:metal ion binding"/>
    <property type="evidence" value="ECO:0007669"/>
    <property type="project" value="UniProtKB-KW"/>
</dbReference>
<feature type="binding site" evidence="6">
    <location>
        <begin position="12"/>
        <end position="17"/>
    </location>
    <ligand>
        <name>ATP</name>
        <dbReference type="ChEBI" id="CHEBI:30616"/>
    </ligand>
</feature>
<accession>A0A7V3YHX9</accession>
<feature type="domain" description="TGS" evidence="9">
    <location>
        <begin position="278"/>
        <end position="361"/>
    </location>
</feature>
<dbReference type="InterPro" id="IPR012675">
    <property type="entry name" value="Beta-grasp_dom_sf"/>
</dbReference>